<evidence type="ECO:0000256" key="1">
    <source>
        <dbReference type="SAM" id="MobiDB-lite"/>
    </source>
</evidence>
<dbReference type="VEuPathDB" id="FungiDB:yc1106_07464"/>
<proteinExistence type="predicted"/>
<feature type="compositionally biased region" description="Basic and acidic residues" evidence="1">
    <location>
        <begin position="145"/>
        <end position="171"/>
    </location>
</feature>
<evidence type="ECO:0000313" key="2">
    <source>
        <dbReference type="EMBL" id="USP80190.1"/>
    </source>
</evidence>
<dbReference type="Proteomes" id="UP001056012">
    <property type="component" value="Chromosome 5"/>
</dbReference>
<dbReference type="OrthoDB" id="3796455at2759"/>
<name>A0A9Q8ZDF4_CURCL</name>
<accession>A0A9Q8ZDF4</accession>
<dbReference type="AlphaFoldDB" id="A0A9Q8ZDF4"/>
<dbReference type="EMBL" id="CP089278">
    <property type="protein sequence ID" value="USP80190.1"/>
    <property type="molecule type" value="Genomic_DNA"/>
</dbReference>
<protein>
    <submittedName>
        <fullName evidence="2">Uncharacterized protein</fullName>
    </submittedName>
</protein>
<gene>
    <name evidence="2" type="ORF">yc1106_07464</name>
</gene>
<sequence>MPPKKDAAGAEAKELLVGFTEKETKLIAAAFLSSTGPDKFDYDLMSTITGNTAGSLKKMWPPVKRKAMEKHPSFAKFLGQSSANGSEAPKSSAGPKSRKRKTHDDIDEDDVESEVQDSESEKKSLKKTNKPMAEKKGCGRPKKQLKTEDSDAEEHASDNGKSHFSEAEQSV</sequence>
<feature type="region of interest" description="Disordered" evidence="1">
    <location>
        <begin position="64"/>
        <end position="171"/>
    </location>
</feature>
<feature type="compositionally biased region" description="Acidic residues" evidence="1">
    <location>
        <begin position="105"/>
        <end position="118"/>
    </location>
</feature>
<reference evidence="2" key="1">
    <citation type="submission" date="2021-12" db="EMBL/GenBank/DDBJ databases">
        <title>Curvularia clavata genome.</title>
        <authorList>
            <person name="Cao Y."/>
        </authorList>
    </citation>
    <scope>NUCLEOTIDE SEQUENCE</scope>
    <source>
        <strain evidence="2">Yc1106</strain>
    </source>
</reference>
<keyword evidence="3" id="KW-1185">Reference proteome</keyword>
<organism evidence="2 3">
    <name type="scientific">Curvularia clavata</name>
    <dbReference type="NCBI Taxonomy" id="95742"/>
    <lineage>
        <taxon>Eukaryota</taxon>
        <taxon>Fungi</taxon>
        <taxon>Dikarya</taxon>
        <taxon>Ascomycota</taxon>
        <taxon>Pezizomycotina</taxon>
        <taxon>Dothideomycetes</taxon>
        <taxon>Pleosporomycetidae</taxon>
        <taxon>Pleosporales</taxon>
        <taxon>Pleosporineae</taxon>
        <taxon>Pleosporaceae</taxon>
        <taxon>Curvularia</taxon>
    </lineage>
</organism>
<evidence type="ECO:0000313" key="3">
    <source>
        <dbReference type="Proteomes" id="UP001056012"/>
    </source>
</evidence>